<evidence type="ECO:0000256" key="2">
    <source>
        <dbReference type="ARBA" id="ARBA00022676"/>
    </source>
</evidence>
<keyword evidence="3 6" id="KW-0808">Transferase</keyword>
<proteinExistence type="predicted"/>
<protein>
    <recommendedName>
        <fullName evidence="1">D-inositol 3-phosphate glycosyltransferase</fullName>
    </recommendedName>
</protein>
<dbReference type="InterPro" id="IPR028098">
    <property type="entry name" value="Glyco_trans_4-like_N"/>
</dbReference>
<dbReference type="SUPFAM" id="SSF53756">
    <property type="entry name" value="UDP-Glycosyltransferase/glycogen phosphorylase"/>
    <property type="match status" value="1"/>
</dbReference>
<accession>A0A7T4MUU2</accession>
<keyword evidence="2" id="KW-0328">Glycosyltransferase</keyword>
<dbReference type="GO" id="GO:0016758">
    <property type="term" value="F:hexosyltransferase activity"/>
    <property type="evidence" value="ECO:0007669"/>
    <property type="project" value="TreeGrafter"/>
</dbReference>
<evidence type="ECO:0000259" key="4">
    <source>
        <dbReference type="Pfam" id="PF00534"/>
    </source>
</evidence>
<dbReference type="InterPro" id="IPR050194">
    <property type="entry name" value="Glycosyltransferase_grp1"/>
</dbReference>
<gene>
    <name evidence="6" type="ORF">I6H58_03490</name>
</gene>
<dbReference type="PANTHER" id="PTHR45947">
    <property type="entry name" value="SULFOQUINOVOSYL TRANSFERASE SQD2"/>
    <property type="match status" value="1"/>
</dbReference>
<sequence>MTQPDRPTGGASGDPIALWCVPVPEIGGVARHVLDAARQGLPGYRLVVLCPEGALAEALREQGCAVVTGSFGTGAGFAASVRTLRATVRTLRPAVVHTHLAFADVVAAAALGPSRLPVLRRRSGGALLASTEHGIAPEDSVYQSSTLRARVMNLVHGTRLRVTDVKLAVSASTAEVMAAKWGARGVRVVRNGVDAPELRRRFAAARVPGAPGALRVLSMSRLAPEKNLDALLEAFARVREQVPGAALEIAGEGPLRSQLEARARALGVSEAVRFPGFADPIAAMGRADVLAQLSAWENLSYALLDAAAVGLPVVATDVGGNAEVLPVGSLVGSPEPETIARKLMTAEAGPGPATGGWDAAQMCAGIAAAYDEAGNLRTGRSAR</sequence>
<reference evidence="6 7" key="1">
    <citation type="submission" date="2020-12" db="EMBL/GenBank/DDBJ databases">
        <title>FDA dAtabase for Regulatory Grade micrObial Sequences (FDA-ARGOS): Supporting development and validation of Infectious Disease Dx tests.</title>
        <authorList>
            <person name="Sproer C."/>
            <person name="Gronow S."/>
            <person name="Severitt S."/>
            <person name="Schroder I."/>
            <person name="Tallon L."/>
            <person name="Sadzewicz L."/>
            <person name="Zhao X."/>
            <person name="Boylan J."/>
            <person name="Ott S."/>
            <person name="Bowen H."/>
            <person name="Vavikolanu K."/>
            <person name="Mehta A."/>
            <person name="Aluvathingal J."/>
            <person name="Nadendla S."/>
            <person name="Lowell S."/>
            <person name="Myers T."/>
            <person name="Yan Y."/>
            <person name="Sichtig H."/>
        </authorList>
    </citation>
    <scope>NUCLEOTIDE SEQUENCE [LARGE SCALE GENOMIC DNA]</scope>
    <source>
        <strain evidence="6 7">FDAARGOS_1001</strain>
    </source>
</reference>
<feature type="domain" description="Glycosyl transferase family 1" evidence="4">
    <location>
        <begin position="215"/>
        <end position="347"/>
    </location>
</feature>
<dbReference type="CDD" id="cd03801">
    <property type="entry name" value="GT4_PimA-like"/>
    <property type="match status" value="1"/>
</dbReference>
<dbReference type="RefSeq" id="WP_198490832.1">
    <property type="nucleotide sequence ID" value="NZ_CP066078.1"/>
</dbReference>
<dbReference type="Pfam" id="PF13439">
    <property type="entry name" value="Glyco_transf_4"/>
    <property type="match status" value="1"/>
</dbReference>
<evidence type="ECO:0000256" key="1">
    <source>
        <dbReference type="ARBA" id="ARBA00021292"/>
    </source>
</evidence>
<dbReference type="Pfam" id="PF00534">
    <property type="entry name" value="Glycos_transf_1"/>
    <property type="match status" value="1"/>
</dbReference>
<evidence type="ECO:0000313" key="6">
    <source>
        <dbReference type="EMBL" id="QQC60023.1"/>
    </source>
</evidence>
<dbReference type="GO" id="GO:1901137">
    <property type="term" value="P:carbohydrate derivative biosynthetic process"/>
    <property type="evidence" value="ECO:0007669"/>
    <property type="project" value="UniProtKB-ARBA"/>
</dbReference>
<dbReference type="PANTHER" id="PTHR45947:SF3">
    <property type="entry name" value="SULFOQUINOVOSYL TRANSFERASE SQD2"/>
    <property type="match status" value="1"/>
</dbReference>
<evidence type="ECO:0000313" key="7">
    <source>
        <dbReference type="Proteomes" id="UP000595221"/>
    </source>
</evidence>
<dbReference type="EMBL" id="CP066078">
    <property type="protein sequence ID" value="QQC60023.1"/>
    <property type="molecule type" value="Genomic_DNA"/>
</dbReference>
<name>A0A7T4MUU2_9MICC</name>
<dbReference type="InterPro" id="IPR001296">
    <property type="entry name" value="Glyco_trans_1"/>
</dbReference>
<feature type="domain" description="Glycosyltransferase subfamily 4-like N-terminal" evidence="5">
    <location>
        <begin position="26"/>
        <end position="194"/>
    </location>
</feature>
<dbReference type="AlphaFoldDB" id="A0A7T4MUU2"/>
<dbReference type="Gene3D" id="3.40.50.2000">
    <property type="entry name" value="Glycogen Phosphorylase B"/>
    <property type="match status" value="2"/>
</dbReference>
<evidence type="ECO:0000259" key="5">
    <source>
        <dbReference type="Pfam" id="PF13439"/>
    </source>
</evidence>
<organism evidence="6 7">
    <name type="scientific">Rothia kristinae</name>
    <dbReference type="NCBI Taxonomy" id="37923"/>
    <lineage>
        <taxon>Bacteria</taxon>
        <taxon>Bacillati</taxon>
        <taxon>Actinomycetota</taxon>
        <taxon>Actinomycetes</taxon>
        <taxon>Micrococcales</taxon>
        <taxon>Micrococcaceae</taxon>
        <taxon>Rothia</taxon>
    </lineage>
</organism>
<dbReference type="Proteomes" id="UP000595221">
    <property type="component" value="Chromosome"/>
</dbReference>
<evidence type="ECO:0000256" key="3">
    <source>
        <dbReference type="ARBA" id="ARBA00022679"/>
    </source>
</evidence>